<sequence length="452" mass="51298">MRSSRIMVLRLRSEEQMFLIGVILMVPIYAAESYLSLVKPSISTYCGIMRDGYEAFAMYCFVRYLIACLGGEEKTVQFMEKEAFSCSTEPLIENVSRKGFVNHHFPMNYILNPWKLGEGFYQLIKIGIVQYMIIKTFTAVLAVILESFGLYCEGEFKFKCGYPYMAVVLNFSQTWALYCLVQFYTVLKDELARIKPLAKFLTFKSIVFLTWWQGIAIAVFYSLGLFRSPIAEELQFETSLQDFIICIEMCIASFIHLYVFPSKPYENMGVRFHGNVSVLGDYASMDCYIDPAEVKDSERPTKLRLPDPDVGTNGGMTIKESVRDMVIGGGEFIVNDVKFTVSHAVEPIMEQGTRIKDNIINPDKRTKDDSSIPSLPPSKRIIRGIDDPLLYGSISDSGISSPKLRTHRRRASCTSFAGDIWGEDGSSGKVPDNTFEIRGKRWITKDSKINRT</sequence>
<accession>A0A0K9NVJ4</accession>
<comment type="caution">
    <text evidence="6">The sequence shown here is derived from an EMBL/GenBank/DDBJ whole genome shotgun (WGS) entry which is preliminary data.</text>
</comment>
<keyword evidence="2 5" id="KW-0812">Transmembrane</keyword>
<evidence type="ECO:0000256" key="1">
    <source>
        <dbReference type="ARBA" id="ARBA00004141"/>
    </source>
</evidence>
<evidence type="ECO:0000256" key="3">
    <source>
        <dbReference type="ARBA" id="ARBA00022989"/>
    </source>
</evidence>
<dbReference type="STRING" id="29655.A0A0K9NVJ4"/>
<feature type="transmembrane region" description="Helical" evidence="5">
    <location>
        <begin position="206"/>
        <end position="226"/>
    </location>
</feature>
<keyword evidence="4 5" id="KW-0472">Membrane</keyword>
<proteinExistence type="predicted"/>
<dbReference type="GO" id="GO:1900458">
    <property type="term" value="P:negative regulation of brassinosteroid mediated signaling pathway"/>
    <property type="evidence" value="ECO:0000318"/>
    <property type="project" value="GO_Central"/>
</dbReference>
<dbReference type="Proteomes" id="UP000036987">
    <property type="component" value="Unassembled WGS sequence"/>
</dbReference>
<evidence type="ECO:0000313" key="6">
    <source>
        <dbReference type="EMBL" id="KMZ60087.1"/>
    </source>
</evidence>
<dbReference type="GO" id="GO:0022857">
    <property type="term" value="F:transmembrane transporter activity"/>
    <property type="evidence" value="ECO:0000318"/>
    <property type="project" value="GO_Central"/>
</dbReference>
<evidence type="ECO:0000256" key="4">
    <source>
        <dbReference type="ARBA" id="ARBA00023136"/>
    </source>
</evidence>
<dbReference type="OrthoDB" id="5348404at2759"/>
<evidence type="ECO:0000256" key="5">
    <source>
        <dbReference type="SAM" id="Phobius"/>
    </source>
</evidence>
<dbReference type="SMART" id="SM01417">
    <property type="entry name" value="Solute_trans_a"/>
    <property type="match status" value="1"/>
</dbReference>
<evidence type="ECO:0008006" key="8">
    <source>
        <dbReference type="Google" id="ProtNLM"/>
    </source>
</evidence>
<name>A0A0K9NVJ4_ZOSMR</name>
<reference evidence="7" key="1">
    <citation type="journal article" date="2016" name="Nature">
        <title>The genome of the seagrass Zostera marina reveals angiosperm adaptation to the sea.</title>
        <authorList>
            <person name="Olsen J.L."/>
            <person name="Rouze P."/>
            <person name="Verhelst B."/>
            <person name="Lin Y.-C."/>
            <person name="Bayer T."/>
            <person name="Collen J."/>
            <person name="Dattolo E."/>
            <person name="De Paoli E."/>
            <person name="Dittami S."/>
            <person name="Maumus F."/>
            <person name="Michel G."/>
            <person name="Kersting A."/>
            <person name="Lauritano C."/>
            <person name="Lohaus R."/>
            <person name="Toepel M."/>
            <person name="Tonon T."/>
            <person name="Vanneste K."/>
            <person name="Amirebrahimi M."/>
            <person name="Brakel J."/>
            <person name="Bostroem C."/>
            <person name="Chovatia M."/>
            <person name="Grimwood J."/>
            <person name="Jenkins J.W."/>
            <person name="Jueterbock A."/>
            <person name="Mraz A."/>
            <person name="Stam W.T."/>
            <person name="Tice H."/>
            <person name="Bornberg-Bauer E."/>
            <person name="Green P.J."/>
            <person name="Pearson G.A."/>
            <person name="Procaccini G."/>
            <person name="Duarte C.M."/>
            <person name="Schmutz J."/>
            <person name="Reusch T.B.H."/>
            <person name="Van de Peer Y."/>
        </authorList>
    </citation>
    <scope>NUCLEOTIDE SEQUENCE [LARGE SCALE GENOMIC DNA]</scope>
    <source>
        <strain evidence="7">cv. Finnish</strain>
    </source>
</reference>
<keyword evidence="7" id="KW-1185">Reference proteome</keyword>
<dbReference type="GO" id="GO:0098876">
    <property type="term" value="P:vesicle-mediated transport to the plasma membrane"/>
    <property type="evidence" value="ECO:0000318"/>
    <property type="project" value="GO_Central"/>
</dbReference>
<dbReference type="EMBL" id="LFYR01001640">
    <property type="protein sequence ID" value="KMZ60087.1"/>
    <property type="molecule type" value="Genomic_DNA"/>
</dbReference>
<feature type="transmembrane region" description="Helical" evidence="5">
    <location>
        <begin position="128"/>
        <end position="152"/>
    </location>
</feature>
<comment type="subcellular location">
    <subcellularLocation>
        <location evidence="1">Membrane</location>
        <topology evidence="1">Multi-pass membrane protein</topology>
    </subcellularLocation>
</comment>
<dbReference type="PANTHER" id="PTHR23423">
    <property type="entry name" value="ORGANIC SOLUTE TRANSPORTER-RELATED"/>
    <property type="match status" value="1"/>
</dbReference>
<evidence type="ECO:0000313" key="7">
    <source>
        <dbReference type="Proteomes" id="UP000036987"/>
    </source>
</evidence>
<feature type="transmembrane region" description="Helical" evidence="5">
    <location>
        <begin position="164"/>
        <end position="186"/>
    </location>
</feature>
<feature type="transmembrane region" description="Helical" evidence="5">
    <location>
        <begin position="238"/>
        <end position="260"/>
    </location>
</feature>
<organism evidence="6 7">
    <name type="scientific">Zostera marina</name>
    <name type="common">Eelgrass</name>
    <dbReference type="NCBI Taxonomy" id="29655"/>
    <lineage>
        <taxon>Eukaryota</taxon>
        <taxon>Viridiplantae</taxon>
        <taxon>Streptophyta</taxon>
        <taxon>Embryophyta</taxon>
        <taxon>Tracheophyta</taxon>
        <taxon>Spermatophyta</taxon>
        <taxon>Magnoliopsida</taxon>
        <taxon>Liliopsida</taxon>
        <taxon>Zosteraceae</taxon>
        <taxon>Zostera</taxon>
    </lineage>
</organism>
<dbReference type="OMA" id="HAVEPIM"/>
<dbReference type="InterPro" id="IPR005178">
    <property type="entry name" value="Ostalpha/TMEM184C"/>
</dbReference>
<keyword evidence="3 5" id="KW-1133">Transmembrane helix</keyword>
<dbReference type="GO" id="GO:0016020">
    <property type="term" value="C:membrane"/>
    <property type="evidence" value="ECO:0000318"/>
    <property type="project" value="GO_Central"/>
</dbReference>
<gene>
    <name evidence="6" type="ORF">ZOSMA_60G00310</name>
</gene>
<dbReference type="Pfam" id="PF03619">
    <property type="entry name" value="Solute_trans_a"/>
    <property type="match status" value="1"/>
</dbReference>
<protein>
    <recommendedName>
        <fullName evidence="8">Protein LAZ1</fullName>
    </recommendedName>
</protein>
<dbReference type="AlphaFoldDB" id="A0A0K9NVJ4"/>
<evidence type="ECO:0000256" key="2">
    <source>
        <dbReference type="ARBA" id="ARBA00022692"/>
    </source>
</evidence>